<evidence type="ECO:0008006" key="6">
    <source>
        <dbReference type="Google" id="ProtNLM"/>
    </source>
</evidence>
<dbReference type="GO" id="GO:0046872">
    <property type="term" value="F:metal ion binding"/>
    <property type="evidence" value="ECO:0007669"/>
    <property type="project" value="InterPro"/>
</dbReference>
<reference evidence="4 5" key="1">
    <citation type="journal article" date="2015" name="Sci. Rep.">
        <title>Chromosome-level genome map provides insights into diverse defense mechanisms in the medicinal fungus Ganoderma sinense.</title>
        <authorList>
            <person name="Zhu Y."/>
            <person name="Xu J."/>
            <person name="Sun C."/>
            <person name="Zhou S."/>
            <person name="Xu H."/>
            <person name="Nelson D.R."/>
            <person name="Qian J."/>
            <person name="Song J."/>
            <person name="Luo H."/>
            <person name="Xiang L."/>
            <person name="Li Y."/>
            <person name="Xu Z."/>
            <person name="Ji A."/>
            <person name="Wang L."/>
            <person name="Lu S."/>
            <person name="Hayward A."/>
            <person name="Sun W."/>
            <person name="Li X."/>
            <person name="Schwartz D.C."/>
            <person name="Wang Y."/>
            <person name="Chen S."/>
        </authorList>
    </citation>
    <scope>NUCLEOTIDE SEQUENCE [LARGE SCALE GENOMIC DNA]</scope>
    <source>
        <strain evidence="4 5">ZZ0214-1</strain>
    </source>
</reference>
<dbReference type="Pfam" id="PF00675">
    <property type="entry name" value="Peptidase_M16"/>
    <property type="match status" value="1"/>
</dbReference>
<evidence type="ECO:0000313" key="5">
    <source>
        <dbReference type="Proteomes" id="UP000230002"/>
    </source>
</evidence>
<proteinExistence type="predicted"/>
<sequence>MPAFANVLSQNTATLDTHGNFDLVKRFKLAFADIHVSKWKSRTSGLSVVHLDYDAPLVNGYFVVGTEIFNDTGCPHTLEHLVFMGSEKYPYKGIIDHLANRGFSNGTNAWTDTDHTAYTVSTAGEQGFLQLLPIYVDHILYPTLTKAGFVTEVHHIDGKGEDSGVVYSEMQGRENTSGDLMALRMQRLLNSPGSAYRSETGGLMEALRVLTVEQIREYHGTYYVPHNLTLIVTGKLASGTTSLLDVVQNQVEPSIVKHGQNQGSKPKGWKRPFLETPSAHRNPLSTTIKETVEFPEKDESVGELQLGFLGPPPTAFLERKALDILGLYLTSSPVAPLNKEYVEIENPFCTYIYFSEDTRATHVDLPIYIGSIPTEHLDTFDERLKASLKKIADEGLDMDRMAMVINRDERQLRSKLESSQGDTFSGNVITDSLYGSEDGSDLAPSMDEINYYAQLKKWSSSQWVDLLHKYYVDPPSVVVRGRPSGQMADRLDREEKARIAAQKDYLGSKGLEECERTLEAAKKEHEKEIPTNILKSFPVPDVKSIAWIPIQSVQETHGANRAPTAQGDNSKLAKHIEQDGEPLPFFVQYDHVKSDFVTIHAYFSLAKLPDRLRPLMSTYLSSFFSLPVTRSTGERLGHEEVVHRLDSDTVSYEVALGVNNTFTETMRVSVKVEIAMYESAIAWLKDLLYGSEFDKDRLQVTVAKIAQSLPELKRDGDTVLGSVSAELLYDESSTSRMGGVIPQIEYIPKLAQQLQESPADVVRDLEEIRRHLTDPTGVRISVNGDILSLKEPRSAWARHFSQALPESELAPLRLAVDTLSSVGKNPVKRAVVVSLPTIESAFVTHTAKAVQGWSHPEYPAIRVAIEVLNATESYLWRYIRGSGLAYGAHCSLDLEAGFVGFTLYRSSNSMEAFKQAASVIKGLTDGSIAFDETVLDAAKSSIVFGVTKSVSTPGRAALMSFINQGLKGVPQNYNIDLLEKFQQITKDDVLAVLKKYFLSLFDSSSSVVVVVTAPGKVAQVSEELGRIGFQVEQKTLQVDADEDGELSDSGSESGSESDDTR</sequence>
<evidence type="ECO:0000256" key="1">
    <source>
        <dbReference type="SAM" id="MobiDB-lite"/>
    </source>
</evidence>
<feature type="region of interest" description="Disordered" evidence="1">
    <location>
        <begin position="1037"/>
        <end position="1061"/>
    </location>
</feature>
<evidence type="ECO:0000313" key="4">
    <source>
        <dbReference type="EMBL" id="PIL31582.1"/>
    </source>
</evidence>
<dbReference type="PANTHER" id="PTHR43016:SF16">
    <property type="entry name" value="METALLOPROTEASE, PUTATIVE (AFU_ORTHOLOGUE AFUA_4G07610)-RELATED"/>
    <property type="match status" value="1"/>
</dbReference>
<dbReference type="Pfam" id="PF05193">
    <property type="entry name" value="Peptidase_M16_C"/>
    <property type="match status" value="1"/>
</dbReference>
<dbReference type="Gene3D" id="3.30.830.10">
    <property type="entry name" value="Metalloenzyme, LuxS/M16 peptidase-like"/>
    <property type="match status" value="4"/>
</dbReference>
<dbReference type="STRING" id="1077348.A0A2G8SCV1"/>
<dbReference type="InterPro" id="IPR011249">
    <property type="entry name" value="Metalloenz_LuxS/M16"/>
</dbReference>
<dbReference type="EMBL" id="AYKW01000012">
    <property type="protein sequence ID" value="PIL31582.1"/>
    <property type="molecule type" value="Genomic_DNA"/>
</dbReference>
<keyword evidence="5" id="KW-1185">Reference proteome</keyword>
<dbReference type="OrthoDB" id="4953at2759"/>
<dbReference type="Proteomes" id="UP000230002">
    <property type="component" value="Unassembled WGS sequence"/>
</dbReference>
<dbReference type="AlphaFoldDB" id="A0A2G8SCV1"/>
<dbReference type="InterPro" id="IPR007863">
    <property type="entry name" value="Peptidase_M16_C"/>
</dbReference>
<name>A0A2G8SCV1_9APHY</name>
<dbReference type="SUPFAM" id="SSF63411">
    <property type="entry name" value="LuxS/MPP-like metallohydrolase"/>
    <property type="match status" value="4"/>
</dbReference>
<evidence type="ECO:0000259" key="2">
    <source>
        <dbReference type="Pfam" id="PF00675"/>
    </source>
</evidence>
<dbReference type="FunFam" id="3.30.830.10:FF:000015">
    <property type="entry name" value="Putative zinc metalloprotease"/>
    <property type="match status" value="1"/>
</dbReference>
<feature type="domain" description="Peptidase M16 N-terminal" evidence="2">
    <location>
        <begin position="71"/>
        <end position="149"/>
    </location>
</feature>
<feature type="domain" description="Peptidase M16 C-terminal" evidence="3">
    <location>
        <begin position="210"/>
        <end position="406"/>
    </location>
</feature>
<dbReference type="InterPro" id="IPR011765">
    <property type="entry name" value="Pept_M16_N"/>
</dbReference>
<organism evidence="4 5">
    <name type="scientific">Ganoderma sinense ZZ0214-1</name>
    <dbReference type="NCBI Taxonomy" id="1077348"/>
    <lineage>
        <taxon>Eukaryota</taxon>
        <taxon>Fungi</taxon>
        <taxon>Dikarya</taxon>
        <taxon>Basidiomycota</taxon>
        <taxon>Agaricomycotina</taxon>
        <taxon>Agaricomycetes</taxon>
        <taxon>Polyporales</taxon>
        <taxon>Polyporaceae</taxon>
        <taxon>Ganoderma</taxon>
    </lineage>
</organism>
<evidence type="ECO:0000259" key="3">
    <source>
        <dbReference type="Pfam" id="PF05193"/>
    </source>
</evidence>
<dbReference type="FunFam" id="3.30.830.10:FF:000031">
    <property type="entry name" value="Putative zinc metalloprotease"/>
    <property type="match status" value="1"/>
</dbReference>
<comment type="caution">
    <text evidence="4">The sequence shown here is derived from an EMBL/GenBank/DDBJ whole genome shotgun (WGS) entry which is preliminary data.</text>
</comment>
<gene>
    <name evidence="4" type="ORF">GSI_06284</name>
</gene>
<dbReference type="PANTHER" id="PTHR43016">
    <property type="entry name" value="PRESEQUENCE PROTEASE"/>
    <property type="match status" value="1"/>
</dbReference>
<protein>
    <recommendedName>
        <fullName evidence="6">Mitochondrial presequence protease</fullName>
    </recommendedName>
</protein>
<accession>A0A2G8SCV1</accession>